<dbReference type="SMART" id="SM00897">
    <property type="entry name" value="FIST"/>
    <property type="match status" value="1"/>
</dbReference>
<evidence type="ECO:0000256" key="4">
    <source>
        <dbReference type="ARBA" id="ARBA00022989"/>
    </source>
</evidence>
<dbReference type="Pfam" id="PF08495">
    <property type="entry name" value="FIST"/>
    <property type="match status" value="1"/>
</dbReference>
<evidence type="ECO:0000313" key="9">
    <source>
        <dbReference type="EMBL" id="VIP05016.1"/>
    </source>
</evidence>
<name>A0A6C2YU47_9BACT</name>
<accession>A0A6C2YU47</accession>
<evidence type="ECO:0000256" key="5">
    <source>
        <dbReference type="ARBA" id="ARBA00023136"/>
    </source>
</evidence>
<keyword evidence="5" id="KW-0472">Membrane</keyword>
<evidence type="ECO:0008006" key="11">
    <source>
        <dbReference type="Google" id="ProtNLM"/>
    </source>
</evidence>
<dbReference type="GO" id="GO:0005886">
    <property type="term" value="C:plasma membrane"/>
    <property type="evidence" value="ECO:0007669"/>
    <property type="project" value="UniProtKB-SubCell"/>
</dbReference>
<evidence type="ECO:0000259" key="7">
    <source>
        <dbReference type="SMART" id="SM00897"/>
    </source>
</evidence>
<dbReference type="Proteomes" id="UP000464378">
    <property type="component" value="Chromosome"/>
</dbReference>
<gene>
    <name evidence="9" type="ORF">GMBLW1_41770</name>
</gene>
<dbReference type="EMBL" id="LR593887">
    <property type="protein sequence ID" value="VTS07390.1"/>
    <property type="molecule type" value="Genomic_DNA"/>
</dbReference>
<dbReference type="Pfam" id="PF10442">
    <property type="entry name" value="FIST_C"/>
    <property type="match status" value="1"/>
</dbReference>
<keyword evidence="3" id="KW-0812">Transmembrane</keyword>
<keyword evidence="10" id="KW-1185">Reference proteome</keyword>
<dbReference type="PANTHER" id="PTHR14939">
    <property type="entry name" value="F-BOX ONLY PROTEIN 22"/>
    <property type="match status" value="1"/>
</dbReference>
<protein>
    <recommendedName>
        <fullName evidence="11">FIST C-domain domain-containing protein</fullName>
    </recommendedName>
</protein>
<dbReference type="SMART" id="SM01204">
    <property type="entry name" value="FIST_C"/>
    <property type="match status" value="1"/>
</dbReference>
<evidence type="ECO:0000256" key="6">
    <source>
        <dbReference type="SAM" id="MobiDB-lite"/>
    </source>
</evidence>
<feature type="domain" description="FIST C-domain" evidence="8">
    <location>
        <begin position="289"/>
        <end position="422"/>
    </location>
</feature>
<evidence type="ECO:0000259" key="8">
    <source>
        <dbReference type="SMART" id="SM01204"/>
    </source>
</evidence>
<evidence type="ECO:0000256" key="1">
    <source>
        <dbReference type="ARBA" id="ARBA00004651"/>
    </source>
</evidence>
<dbReference type="InParanoid" id="A0A6C2YU47"/>
<feature type="region of interest" description="Disordered" evidence="6">
    <location>
        <begin position="264"/>
        <end position="315"/>
    </location>
</feature>
<feature type="domain" description="FIST" evidence="7">
    <location>
        <begin position="32"/>
        <end position="229"/>
    </location>
</feature>
<dbReference type="RefSeq" id="WP_162660025.1">
    <property type="nucleotide sequence ID" value="NZ_LR593887.1"/>
</dbReference>
<reference evidence="9" key="1">
    <citation type="submission" date="2019-04" db="EMBL/GenBank/DDBJ databases">
        <authorList>
            <consortium name="Science for Life Laboratories"/>
        </authorList>
    </citation>
    <scope>NUCLEOTIDE SEQUENCE</scope>
    <source>
        <strain evidence="9">MBLW1</strain>
    </source>
</reference>
<evidence type="ECO:0000313" key="10">
    <source>
        <dbReference type="Proteomes" id="UP000464378"/>
    </source>
</evidence>
<evidence type="ECO:0000256" key="2">
    <source>
        <dbReference type="ARBA" id="ARBA00022475"/>
    </source>
</evidence>
<sequence>MPFAAALSTLPDTAQAITEVCDFALGQLGGVAPELAIVFFSPHHVGEETDLAALFAQRLGDACIIGCMGESIVGTGREIENAPAISLWLGNWGGKLRIDGFHLQLMRTPDGPSFLGWPDALFDVEPDSAALLVLGDPFSFPIGEQFLPRVNDDYPGMPLLGGMASGSSGPGENVLLFANELRSEGAVGVLLRGPRCWRQIVSQGCRPIGSPLIVTRSEENIVFELNGTTPLTLLQRLYPTLDANDQALLERGLHLGIAVKPMESTARATPNPEADVESEAAPFPQSESASESEADVTSPAAESPDLPDEGDSTSAKPLPYVIRNVYGFDRSSGAMVVTDRVEVGQVVQFHLRDQASASADLQTLLQADRASHPQAAAALLFTCNGRGSRMFTQTSHDAGKIAQAYGNIPLAGLFAAGELGPIGSTNFIHGFTASVLVFDA</sequence>
<proteinExistence type="predicted"/>
<dbReference type="InterPro" id="IPR019494">
    <property type="entry name" value="FIST_C"/>
</dbReference>
<dbReference type="KEGG" id="tim:GMBLW1_41770"/>
<dbReference type="PIRSF" id="PIRSF018953">
    <property type="entry name" value="UCP018953"/>
    <property type="match status" value="1"/>
</dbReference>
<dbReference type="InterPro" id="IPR016741">
    <property type="entry name" value="UCP018953"/>
</dbReference>
<dbReference type="AlphaFoldDB" id="A0A6C2YU47"/>
<comment type="subcellular location">
    <subcellularLocation>
        <location evidence="1">Cell membrane</location>
        <topology evidence="1">Multi-pass membrane protein</topology>
    </subcellularLocation>
</comment>
<evidence type="ECO:0000256" key="3">
    <source>
        <dbReference type="ARBA" id="ARBA00022692"/>
    </source>
</evidence>
<dbReference type="EMBL" id="LR586016">
    <property type="protein sequence ID" value="VIP05016.1"/>
    <property type="molecule type" value="Genomic_DNA"/>
</dbReference>
<keyword evidence="2" id="KW-1003">Cell membrane</keyword>
<dbReference type="InterPro" id="IPR013702">
    <property type="entry name" value="FIST_domain_N"/>
</dbReference>
<organism evidence="9">
    <name type="scientific">Tuwongella immobilis</name>
    <dbReference type="NCBI Taxonomy" id="692036"/>
    <lineage>
        <taxon>Bacteria</taxon>
        <taxon>Pseudomonadati</taxon>
        <taxon>Planctomycetota</taxon>
        <taxon>Planctomycetia</taxon>
        <taxon>Gemmatales</taxon>
        <taxon>Gemmataceae</taxon>
        <taxon>Tuwongella</taxon>
    </lineage>
</organism>
<keyword evidence="4" id="KW-1133">Transmembrane helix</keyword>
<dbReference type="PANTHER" id="PTHR14939:SF5">
    <property type="entry name" value="F-BOX ONLY PROTEIN 22"/>
    <property type="match status" value="1"/>
</dbReference>